<name>A0ABN9RZJ4_9DINO</name>
<keyword evidence="6" id="KW-0732">Signal</keyword>
<protein>
    <recommendedName>
        <fullName evidence="7">Apple domain-containing protein</fullName>
    </recommendedName>
</protein>
<keyword evidence="2" id="KW-0677">Repeat</keyword>
<dbReference type="Proteomes" id="UP001189429">
    <property type="component" value="Unassembled WGS sequence"/>
</dbReference>
<accession>A0ABN9RZJ4</accession>
<keyword evidence="4" id="KW-1015">Disulfide bond</keyword>
<dbReference type="Pfam" id="PF17047">
    <property type="entry name" value="SMP_LBD"/>
    <property type="match status" value="1"/>
</dbReference>
<dbReference type="SMART" id="SM00223">
    <property type="entry name" value="APPLE"/>
    <property type="match status" value="1"/>
</dbReference>
<keyword evidence="1" id="KW-0812">Transmembrane</keyword>
<evidence type="ECO:0000256" key="5">
    <source>
        <dbReference type="SAM" id="MobiDB-lite"/>
    </source>
</evidence>
<reference evidence="8" key="1">
    <citation type="submission" date="2023-10" db="EMBL/GenBank/DDBJ databases">
        <authorList>
            <person name="Chen Y."/>
            <person name="Shah S."/>
            <person name="Dougan E. K."/>
            <person name="Thang M."/>
            <person name="Chan C."/>
        </authorList>
    </citation>
    <scope>NUCLEOTIDE SEQUENCE [LARGE SCALE GENOMIC DNA]</scope>
</reference>
<dbReference type="PANTHER" id="PTHR45761:SF1">
    <property type="entry name" value="EXTENDED SYNAPTOTAGMIN-LIKE PROTEIN 2, ISOFORM C"/>
    <property type="match status" value="1"/>
</dbReference>
<evidence type="ECO:0000259" key="7">
    <source>
        <dbReference type="SMART" id="SM00223"/>
    </source>
</evidence>
<evidence type="ECO:0000256" key="2">
    <source>
        <dbReference type="ARBA" id="ARBA00022737"/>
    </source>
</evidence>
<evidence type="ECO:0000313" key="9">
    <source>
        <dbReference type="Proteomes" id="UP001189429"/>
    </source>
</evidence>
<feature type="signal peptide" evidence="6">
    <location>
        <begin position="1"/>
        <end position="24"/>
    </location>
</feature>
<dbReference type="InterPro" id="IPR000177">
    <property type="entry name" value="Apple"/>
</dbReference>
<keyword evidence="9" id="KW-1185">Reference proteome</keyword>
<feature type="chain" id="PRO_5047241924" description="Apple domain-containing protein" evidence="6">
    <location>
        <begin position="25"/>
        <end position="689"/>
    </location>
</feature>
<proteinExistence type="predicted"/>
<organism evidence="8 9">
    <name type="scientific">Prorocentrum cordatum</name>
    <dbReference type="NCBI Taxonomy" id="2364126"/>
    <lineage>
        <taxon>Eukaryota</taxon>
        <taxon>Sar</taxon>
        <taxon>Alveolata</taxon>
        <taxon>Dinophyceae</taxon>
        <taxon>Prorocentrales</taxon>
        <taxon>Prorocentraceae</taxon>
        <taxon>Prorocentrum</taxon>
    </lineage>
</organism>
<gene>
    <name evidence="8" type="ORF">PCOR1329_LOCUS24098</name>
</gene>
<dbReference type="SUPFAM" id="SSF57414">
    <property type="entry name" value="Hairpin loop containing domain-like"/>
    <property type="match status" value="1"/>
</dbReference>
<feature type="region of interest" description="Disordered" evidence="5">
    <location>
        <begin position="42"/>
        <end position="61"/>
    </location>
</feature>
<sequence length="689" mass="74716">MLTARAHHACVLVLILSVLVIVLALFRESSLELNPTRQKDKIGLDDSDVKMGESSEGPQPSILGHAIKSFGSVAEKLVSLQSGPESLAEQVVIPGADFNKEINEVLMMFWPHLSRMMEDMLQSTLLPKLHEYRMLSSLKFKSLDLQSDQPAVQILEVRKSGGRDFRMTLKAEHNLTKRIDMGLGIVSFGVVNARVSAEVVVRFDHLLDRIPLVGGIALQLADLPTIDYELSGLAALVGFPGIKGMIADAIDSVIEEQLMGPNRFAYSWSESVDIEKLRHPPPAGVLRVVAGDGTNVASALSLRSQRHGSNPDMTEVEVHLGSQRGLLSLRNVSATFMVWDEGQRVGATVWDKSPPIIVPGFFPEDAPEKHEVGGRVGIIPRIPVREALKVRRQDFPLVEDEGQSASGDLEDWLFAEPADVAGHLTLAFEMLAIVPARSGDFFILKCHVGKIMLPYGMASQSAKVIVKVGSSEAMTATGSPSLQQSSVVAEELQSVIFNMAEKKMSTSDIADILQIGADVVDRVLRGESSRDLHPSHVEVTFDSVLYLPVPIAVWEHRGSMVDIAVVPPGQRAPPIASLSREVKSLDFGDSQPHKMTMGKVQCTVSGYKYTPLDMGGQGRSNEPTPVDCQRRCARTPGCAHFSHWPADGACHLQDSDASPAQDRGATSGPPKCHGQDAYVGLSLLGTRAK</sequence>
<dbReference type="InterPro" id="IPR003609">
    <property type="entry name" value="Pan_app"/>
</dbReference>
<dbReference type="EMBL" id="CAUYUJ010008247">
    <property type="protein sequence ID" value="CAK0823379.1"/>
    <property type="molecule type" value="Genomic_DNA"/>
</dbReference>
<keyword evidence="3" id="KW-0472">Membrane</keyword>
<evidence type="ECO:0000313" key="8">
    <source>
        <dbReference type="EMBL" id="CAK0823379.1"/>
    </source>
</evidence>
<evidence type="ECO:0000256" key="4">
    <source>
        <dbReference type="ARBA" id="ARBA00023157"/>
    </source>
</evidence>
<feature type="compositionally biased region" description="Basic and acidic residues" evidence="5">
    <location>
        <begin position="42"/>
        <end position="53"/>
    </location>
</feature>
<keyword evidence="3" id="KW-1133">Transmembrane helix</keyword>
<dbReference type="InterPro" id="IPR039010">
    <property type="entry name" value="Synaptotagmin_SMP"/>
</dbReference>
<dbReference type="Pfam" id="PF00024">
    <property type="entry name" value="PAN_1"/>
    <property type="match status" value="1"/>
</dbReference>
<dbReference type="PANTHER" id="PTHR45761">
    <property type="entry name" value="EXTENDED SYNAPTOTAGMIN-LIKE PROTEIN 2, ISOFORM C"/>
    <property type="match status" value="1"/>
</dbReference>
<dbReference type="InterPro" id="IPR051634">
    <property type="entry name" value="Extended_Synaptotagmin"/>
</dbReference>
<evidence type="ECO:0000256" key="1">
    <source>
        <dbReference type="ARBA" id="ARBA00022692"/>
    </source>
</evidence>
<evidence type="ECO:0000256" key="6">
    <source>
        <dbReference type="SAM" id="SignalP"/>
    </source>
</evidence>
<feature type="region of interest" description="Disordered" evidence="5">
    <location>
        <begin position="655"/>
        <end position="675"/>
    </location>
</feature>
<feature type="domain" description="Apple" evidence="7">
    <location>
        <begin position="602"/>
        <end position="672"/>
    </location>
</feature>
<comment type="caution">
    <text evidence="8">The sequence shown here is derived from an EMBL/GenBank/DDBJ whole genome shotgun (WGS) entry which is preliminary data.</text>
</comment>
<dbReference type="CDD" id="cd01100">
    <property type="entry name" value="APPLE_Factor_XI_like"/>
    <property type="match status" value="1"/>
</dbReference>
<evidence type="ECO:0000256" key="3">
    <source>
        <dbReference type="ARBA" id="ARBA00022989"/>
    </source>
</evidence>
<dbReference type="Gene3D" id="3.50.4.10">
    <property type="entry name" value="Hepatocyte Growth Factor"/>
    <property type="match status" value="1"/>
</dbReference>